<dbReference type="InterPro" id="IPR005819">
    <property type="entry name" value="H1/H5"/>
</dbReference>
<proteinExistence type="inferred from homology"/>
<dbReference type="Pfam" id="PF00538">
    <property type="entry name" value="Linker_histone"/>
    <property type="match status" value="1"/>
</dbReference>
<accession>A0ABR3NBD4</accession>
<keyword evidence="6" id="KW-1185">Reference proteome</keyword>
<dbReference type="EMBL" id="JAYMGO010000005">
    <property type="protein sequence ID" value="KAL1274235.1"/>
    <property type="molecule type" value="Genomic_DNA"/>
</dbReference>
<dbReference type="SUPFAM" id="SSF46785">
    <property type="entry name" value="Winged helix' DNA-binding domain"/>
    <property type="match status" value="1"/>
</dbReference>
<evidence type="ECO:0000256" key="1">
    <source>
        <dbReference type="ARBA" id="ARBA00023125"/>
    </source>
</evidence>
<feature type="compositionally biased region" description="Basic and acidic residues" evidence="3">
    <location>
        <begin position="218"/>
        <end position="228"/>
    </location>
</feature>
<evidence type="ECO:0000259" key="4">
    <source>
        <dbReference type="PROSITE" id="PS51504"/>
    </source>
</evidence>
<keyword evidence="2" id="KW-0158">Chromosome</keyword>
<dbReference type="InterPro" id="IPR005818">
    <property type="entry name" value="Histone_H1/H5_H15"/>
</dbReference>
<dbReference type="PRINTS" id="PR00624">
    <property type="entry name" value="HISTONEH5"/>
</dbReference>
<organism evidence="5 6">
    <name type="scientific">Cirrhinus molitorella</name>
    <name type="common">mud carp</name>
    <dbReference type="NCBI Taxonomy" id="172907"/>
    <lineage>
        <taxon>Eukaryota</taxon>
        <taxon>Metazoa</taxon>
        <taxon>Chordata</taxon>
        <taxon>Craniata</taxon>
        <taxon>Vertebrata</taxon>
        <taxon>Euteleostomi</taxon>
        <taxon>Actinopterygii</taxon>
        <taxon>Neopterygii</taxon>
        <taxon>Teleostei</taxon>
        <taxon>Ostariophysi</taxon>
        <taxon>Cypriniformes</taxon>
        <taxon>Cyprinidae</taxon>
        <taxon>Labeoninae</taxon>
        <taxon>Labeonini</taxon>
        <taxon>Cirrhinus</taxon>
    </lineage>
</organism>
<feature type="domain" description="H15" evidence="4">
    <location>
        <begin position="44"/>
        <end position="123"/>
    </location>
</feature>
<evidence type="ECO:0000313" key="6">
    <source>
        <dbReference type="Proteomes" id="UP001558613"/>
    </source>
</evidence>
<dbReference type="Proteomes" id="UP001558613">
    <property type="component" value="Unassembled WGS sequence"/>
</dbReference>
<feature type="compositionally biased region" description="Basic and acidic residues" evidence="3">
    <location>
        <begin position="125"/>
        <end position="137"/>
    </location>
</feature>
<feature type="compositionally biased region" description="Basic and acidic residues" evidence="3">
    <location>
        <begin position="153"/>
        <end position="184"/>
    </location>
</feature>
<evidence type="ECO:0000256" key="2">
    <source>
        <dbReference type="RuleBase" id="RU003894"/>
    </source>
</evidence>
<name>A0ABR3NBD4_9TELE</name>
<sequence>MPPKKASVEPTVVIPKDAESETAETKPDAPESSSSKAAGRKVSPHPSTMEMVKEALKELDSRKGVSAQAIRGYIKEKYTSVDETRLKFMVRRALNKGIETGVFVRPANSGSTTGAQGRFRIAKTKAKEAKTQSKENSDPNVQKAPKPKKAAKAKGEGASKEKKPARKKEAADDAKPKTPEKDGTASKVAPAKKPKAKNAAGEGGTEPKPSKAKKASKASKEGVEEPAAKKAGKKTAAKAGEGESGEKVSTELGSPRAYGSLGPQRADSGSGAPEIPLITLSLAYGSQPGEITEEWDRKTDRITTGGQREDRKTD</sequence>
<feature type="compositionally biased region" description="Basic and acidic residues" evidence="3">
    <location>
        <begin position="16"/>
        <end position="29"/>
    </location>
</feature>
<reference evidence="5 6" key="1">
    <citation type="submission" date="2023-09" db="EMBL/GenBank/DDBJ databases">
        <authorList>
            <person name="Wang M."/>
        </authorList>
    </citation>
    <scope>NUCLEOTIDE SEQUENCE [LARGE SCALE GENOMIC DNA]</scope>
    <source>
        <strain evidence="5">GT-2023</strain>
        <tissue evidence="5">Liver</tissue>
    </source>
</reference>
<dbReference type="Gene3D" id="1.10.10.10">
    <property type="entry name" value="Winged helix-like DNA-binding domain superfamily/Winged helix DNA-binding domain"/>
    <property type="match status" value="1"/>
</dbReference>
<protein>
    <recommendedName>
        <fullName evidence="4">H15 domain-containing protein</fullName>
    </recommendedName>
</protein>
<dbReference type="InterPro" id="IPR036388">
    <property type="entry name" value="WH-like_DNA-bd_sf"/>
</dbReference>
<gene>
    <name evidence="5" type="ORF">QQF64_027049</name>
</gene>
<comment type="caution">
    <text evidence="5">The sequence shown here is derived from an EMBL/GenBank/DDBJ whole genome shotgun (WGS) entry which is preliminary data.</text>
</comment>
<comment type="subcellular location">
    <subcellularLocation>
        <location evidence="2">Nucleus</location>
    </subcellularLocation>
</comment>
<feature type="compositionally biased region" description="Basic and acidic residues" evidence="3">
    <location>
        <begin position="294"/>
        <end position="314"/>
    </location>
</feature>
<comment type="similarity">
    <text evidence="2">Belongs to the histone H1/H5 family.</text>
</comment>
<dbReference type="CDD" id="cd00073">
    <property type="entry name" value="H15"/>
    <property type="match status" value="1"/>
</dbReference>
<keyword evidence="1 2" id="KW-0238">DNA-binding</keyword>
<keyword evidence="2" id="KW-0539">Nucleus</keyword>
<feature type="region of interest" description="Disordered" evidence="3">
    <location>
        <begin position="104"/>
        <end position="274"/>
    </location>
</feature>
<feature type="region of interest" description="Disordered" evidence="3">
    <location>
        <begin position="1"/>
        <end position="48"/>
    </location>
</feature>
<feature type="region of interest" description="Disordered" evidence="3">
    <location>
        <begin position="287"/>
        <end position="314"/>
    </location>
</feature>
<dbReference type="SMART" id="SM00526">
    <property type="entry name" value="H15"/>
    <property type="match status" value="1"/>
</dbReference>
<evidence type="ECO:0000256" key="3">
    <source>
        <dbReference type="SAM" id="MobiDB-lite"/>
    </source>
</evidence>
<feature type="compositionally biased region" description="Basic and acidic residues" evidence="3">
    <location>
        <begin position="240"/>
        <end position="249"/>
    </location>
</feature>
<evidence type="ECO:0000313" key="5">
    <source>
        <dbReference type="EMBL" id="KAL1274235.1"/>
    </source>
</evidence>
<dbReference type="InterPro" id="IPR036390">
    <property type="entry name" value="WH_DNA-bd_sf"/>
</dbReference>
<dbReference type="PROSITE" id="PS51504">
    <property type="entry name" value="H15"/>
    <property type="match status" value="1"/>
</dbReference>